<feature type="compositionally biased region" description="Basic and acidic residues" evidence="1">
    <location>
        <begin position="1"/>
        <end position="10"/>
    </location>
</feature>
<evidence type="ECO:0000256" key="1">
    <source>
        <dbReference type="SAM" id="MobiDB-lite"/>
    </source>
</evidence>
<dbReference type="KEGG" id="phv:HU739_018245"/>
<dbReference type="Proteomes" id="UP000631521">
    <property type="component" value="Chromosome"/>
</dbReference>
<reference evidence="2 3" key="1">
    <citation type="journal article" date="2020" name="Microorganisms">
        <title>Reliable Identification of Environmental Pseudomonas Isolates Using the rpoD Gene.</title>
        <authorList>
            <consortium name="The Broad Institute Genome Sequencing Platform"/>
            <person name="Girard L."/>
            <person name="Lood C."/>
            <person name="Rokni-Zadeh H."/>
            <person name="van Noort V."/>
            <person name="Lavigne R."/>
            <person name="De Mot R."/>
        </authorList>
    </citation>
    <scope>NUCLEOTIDE SEQUENCE [LARGE SCALE GENOMIC DNA]</scope>
    <source>
        <strain evidence="2 3">SWRI65</strain>
    </source>
</reference>
<feature type="region of interest" description="Disordered" evidence="1">
    <location>
        <begin position="1"/>
        <end position="46"/>
    </location>
</feature>
<organism evidence="2 3">
    <name type="scientific">Pseudomonas hamedanensis</name>
    <dbReference type="NCBI Taxonomy" id="2745504"/>
    <lineage>
        <taxon>Bacteria</taxon>
        <taxon>Pseudomonadati</taxon>
        <taxon>Pseudomonadota</taxon>
        <taxon>Gammaproteobacteria</taxon>
        <taxon>Pseudomonadales</taxon>
        <taxon>Pseudomonadaceae</taxon>
        <taxon>Pseudomonas</taxon>
    </lineage>
</organism>
<dbReference type="AlphaFoldDB" id="A0A9E6NXM8"/>
<proteinExistence type="predicted"/>
<protein>
    <submittedName>
        <fullName evidence="2">Uncharacterized protein</fullName>
    </submittedName>
</protein>
<sequence length="46" mass="5284">MADHDIDRRRPPLRRTGLHLPGTLSTKRPEPDGSATPIDRPRRHYA</sequence>
<evidence type="ECO:0000313" key="3">
    <source>
        <dbReference type="Proteomes" id="UP000631521"/>
    </source>
</evidence>
<reference evidence="2 3" key="2">
    <citation type="journal article" date="2021" name="Microorganisms">
        <title>The Ever-Expanding Pseudomonas Genus: Description of 43 New Species and Partition of the Pseudomonas putida Group.</title>
        <authorList>
            <person name="Girard L."/>
            <person name="Lood C."/>
            <person name="Hofte M."/>
            <person name="Vandamme P."/>
            <person name="Rokni-Zadeh H."/>
            <person name="van Noort V."/>
            <person name="Lavigne R."/>
            <person name="De Mot R."/>
        </authorList>
    </citation>
    <scope>NUCLEOTIDE SEQUENCE [LARGE SCALE GENOMIC DNA]</scope>
    <source>
        <strain evidence="2 3">SWRI65</strain>
    </source>
</reference>
<evidence type="ECO:0000313" key="2">
    <source>
        <dbReference type="EMBL" id="QXI15850.1"/>
    </source>
</evidence>
<dbReference type="EMBL" id="CP077091">
    <property type="protein sequence ID" value="QXI15850.1"/>
    <property type="molecule type" value="Genomic_DNA"/>
</dbReference>
<keyword evidence="3" id="KW-1185">Reference proteome</keyword>
<gene>
    <name evidence="2" type="ORF">HU739_018245</name>
</gene>
<accession>A0A9E6NXM8</accession>
<dbReference type="RefSeq" id="WP_186546115.1">
    <property type="nucleotide sequence ID" value="NZ_CP077091.1"/>
</dbReference>
<name>A0A9E6NXM8_9PSED</name>